<proteinExistence type="predicted"/>
<sequence>MSQYLSQNRIEEPIWLEPIEISFLQKKISETESQVESLEAQISELTCQRDSKLVELASFRNIIAPIRRIPMEILSEIFELAHLPNDGIFHSKHDIVLYTHNFSSVCAAWRKVALATPRLWSKLCFHEGYKSKPFESKAEQVKEWINRSRGLPLDVYLCFYREASSSFLEQILNYCHRIRTLDVAGYLKPYAALFNLPRSSFPQLNRSLFQLGTVMIGTDVPNKIQAFLDAPNYIMSKSEGLHVLVLYYKLWFFLWNTDHVKHRLEASNK</sequence>
<keyword evidence="1" id="KW-0175">Coiled coil</keyword>
<dbReference type="AlphaFoldDB" id="A0A6A4I978"/>
<dbReference type="Proteomes" id="UP000799118">
    <property type="component" value="Unassembled WGS sequence"/>
</dbReference>
<keyword evidence="3" id="KW-1185">Reference proteome</keyword>
<reference evidence="2" key="1">
    <citation type="journal article" date="2019" name="Environ. Microbiol.">
        <title>Fungal ecological strategies reflected in gene transcription - a case study of two litter decomposers.</title>
        <authorList>
            <person name="Barbi F."/>
            <person name="Kohler A."/>
            <person name="Barry K."/>
            <person name="Baskaran P."/>
            <person name="Daum C."/>
            <person name="Fauchery L."/>
            <person name="Ihrmark K."/>
            <person name="Kuo A."/>
            <person name="LaButti K."/>
            <person name="Lipzen A."/>
            <person name="Morin E."/>
            <person name="Grigoriev I.V."/>
            <person name="Henrissat B."/>
            <person name="Lindahl B."/>
            <person name="Martin F."/>
        </authorList>
    </citation>
    <scope>NUCLEOTIDE SEQUENCE</scope>
    <source>
        <strain evidence="2">JB14</strain>
    </source>
</reference>
<organism evidence="2 3">
    <name type="scientific">Gymnopus androsaceus JB14</name>
    <dbReference type="NCBI Taxonomy" id="1447944"/>
    <lineage>
        <taxon>Eukaryota</taxon>
        <taxon>Fungi</taxon>
        <taxon>Dikarya</taxon>
        <taxon>Basidiomycota</taxon>
        <taxon>Agaricomycotina</taxon>
        <taxon>Agaricomycetes</taxon>
        <taxon>Agaricomycetidae</taxon>
        <taxon>Agaricales</taxon>
        <taxon>Marasmiineae</taxon>
        <taxon>Omphalotaceae</taxon>
        <taxon>Gymnopus</taxon>
    </lineage>
</organism>
<feature type="coiled-coil region" evidence="1">
    <location>
        <begin position="21"/>
        <end position="55"/>
    </location>
</feature>
<evidence type="ECO:0000256" key="1">
    <source>
        <dbReference type="SAM" id="Coils"/>
    </source>
</evidence>
<dbReference type="OrthoDB" id="3268380at2759"/>
<name>A0A6A4I978_9AGAR</name>
<gene>
    <name evidence="2" type="ORF">BT96DRAFT_150934</name>
</gene>
<evidence type="ECO:0000313" key="3">
    <source>
        <dbReference type="Proteomes" id="UP000799118"/>
    </source>
</evidence>
<dbReference type="SUPFAM" id="SSF81383">
    <property type="entry name" value="F-box domain"/>
    <property type="match status" value="1"/>
</dbReference>
<evidence type="ECO:0000313" key="2">
    <source>
        <dbReference type="EMBL" id="KAE9407239.1"/>
    </source>
</evidence>
<protein>
    <submittedName>
        <fullName evidence="2">Uncharacterized protein</fullName>
    </submittedName>
</protein>
<dbReference type="EMBL" id="ML769397">
    <property type="protein sequence ID" value="KAE9407239.1"/>
    <property type="molecule type" value="Genomic_DNA"/>
</dbReference>
<accession>A0A6A4I978</accession>
<dbReference type="InterPro" id="IPR036047">
    <property type="entry name" value="F-box-like_dom_sf"/>
</dbReference>